<dbReference type="Pfam" id="PF16263">
    <property type="entry name" value="DUF4917"/>
    <property type="match status" value="1"/>
</dbReference>
<evidence type="ECO:0008006" key="3">
    <source>
        <dbReference type="Google" id="ProtNLM"/>
    </source>
</evidence>
<dbReference type="EMBL" id="FQVN01000006">
    <property type="protein sequence ID" value="SHG15141.1"/>
    <property type="molecule type" value="Genomic_DNA"/>
</dbReference>
<dbReference type="InterPro" id="IPR036866">
    <property type="entry name" value="RibonucZ/Hydroxyglut_hydro"/>
</dbReference>
<name>A0A1M5HGU1_STRHI</name>
<organism evidence="1 2">
    <name type="scientific">Streptoalloteichus hindustanus</name>
    <dbReference type="NCBI Taxonomy" id="2017"/>
    <lineage>
        <taxon>Bacteria</taxon>
        <taxon>Bacillati</taxon>
        <taxon>Actinomycetota</taxon>
        <taxon>Actinomycetes</taxon>
        <taxon>Pseudonocardiales</taxon>
        <taxon>Pseudonocardiaceae</taxon>
        <taxon>Streptoalloteichus</taxon>
    </lineage>
</organism>
<proteinExistence type="predicted"/>
<dbReference type="AlphaFoldDB" id="A0A1M5HGU1"/>
<keyword evidence="2" id="KW-1185">Reference proteome</keyword>
<dbReference type="Proteomes" id="UP000184501">
    <property type="component" value="Unassembled WGS sequence"/>
</dbReference>
<protein>
    <recommendedName>
        <fullName evidence="3">Metallo-beta-lactamase superfamily protein</fullName>
    </recommendedName>
</protein>
<evidence type="ECO:0000313" key="1">
    <source>
        <dbReference type="EMBL" id="SHG15141.1"/>
    </source>
</evidence>
<dbReference type="InterPro" id="IPR032581">
    <property type="entry name" value="DUF4917"/>
</dbReference>
<reference evidence="1 2" key="1">
    <citation type="submission" date="2016-11" db="EMBL/GenBank/DDBJ databases">
        <authorList>
            <person name="Jaros S."/>
            <person name="Januszkiewicz K."/>
            <person name="Wedrychowicz H."/>
        </authorList>
    </citation>
    <scope>NUCLEOTIDE SEQUENCE [LARGE SCALE GENOMIC DNA]</scope>
    <source>
        <strain evidence="1 2">DSM 44523</strain>
    </source>
</reference>
<accession>A0A1M5HGU1</accession>
<dbReference type="Gene3D" id="3.60.15.10">
    <property type="entry name" value="Ribonuclease Z/Hydroxyacylglutathione hydrolase-like"/>
    <property type="match status" value="1"/>
</dbReference>
<dbReference type="STRING" id="2017.SAMN05444320_106554"/>
<sequence length="164" mass="18566">MRKTSTVDFEKVIRQLEDTAQTLKILAASDTVDIVARLLKSSATLREALAQSIAGLHPDRPYDIEKSRYISTRDFLDRFDHVFTVPGGAGKTTSPEAFSSLIDDVEHRLFDVLPDDTWFYPGHGDDSTLGAQRPHLPEWRQRGWWPCPSQIAVVKTSATLWKRN</sequence>
<dbReference type="SUPFAM" id="SSF56281">
    <property type="entry name" value="Metallo-hydrolase/oxidoreductase"/>
    <property type="match status" value="1"/>
</dbReference>
<gene>
    <name evidence="1" type="ORF">SAMN05444320_106554</name>
</gene>
<evidence type="ECO:0000313" key="2">
    <source>
        <dbReference type="Proteomes" id="UP000184501"/>
    </source>
</evidence>